<gene>
    <name evidence="9" type="ORF">ACFP1K_37835</name>
</gene>
<comment type="similarity">
    <text evidence="2">Belongs to the glycosyl hydrolase 3 family.</text>
</comment>
<sequence length="547" mass="55538">MSDAAPTPTPSPSEAATEPPKVTPSATSTTSPIAERLADMSLAEKVGQLFMPVLYGAKPGAASGENRARYGVGSPAEVVKKYHPGGVILFPWSGNIENTPQLVALTNGLQKASETPLLIGADQENGLVSRLGTLVTDVPGSMAIGATGDPSNARTAAEITGTELRALGVNLDFAPVADVNVNPDNPVIGPRSYGSAPGKVAKMVAAAVEGFHDAGVAAAAKHFPGHGDTGVDSHTGLPVIKHSPARWRELDAPPFRAAIGKGVDIVMTAHVVMPELDRSGAPATLSKKIVTGLLRDDLGYGGVVATDALDMAGVRKKYGDAEVAVRAVLAGVDLLLMPPDLPKAYGAVLAAVKSGRITKDRLDASVTRLLKLKATRGVLTASPADPEDAKAVLRSGDHREKAQKIADQAVTAVKGARALPLKGDILVTGPAARALAGMLDGAASAPTADTPTTAEIAAARTAAARADTVVVTTEDAGPAQSRLVAAMAATGKPVTVVSLSAPYELSRLGGYDTALALYSGGSASLRAAAKALDGTLTPSGDLPVDIR</sequence>
<dbReference type="PANTHER" id="PTHR30480:SF13">
    <property type="entry name" value="BETA-HEXOSAMINIDASE"/>
    <property type="match status" value="1"/>
</dbReference>
<dbReference type="SUPFAM" id="SSF51445">
    <property type="entry name" value="(Trans)glycosidases"/>
    <property type="match status" value="1"/>
</dbReference>
<evidence type="ECO:0000256" key="6">
    <source>
        <dbReference type="SAM" id="MobiDB-lite"/>
    </source>
</evidence>
<evidence type="ECO:0000259" key="8">
    <source>
        <dbReference type="Pfam" id="PF01915"/>
    </source>
</evidence>
<dbReference type="InterPro" id="IPR050226">
    <property type="entry name" value="NagZ_Beta-hexosaminidase"/>
</dbReference>
<evidence type="ECO:0000256" key="2">
    <source>
        <dbReference type="ARBA" id="ARBA00005336"/>
    </source>
</evidence>
<organism evidence="9 10">
    <name type="scientific">Sphaerisporangium aureirubrum</name>
    <dbReference type="NCBI Taxonomy" id="1544736"/>
    <lineage>
        <taxon>Bacteria</taxon>
        <taxon>Bacillati</taxon>
        <taxon>Actinomycetota</taxon>
        <taxon>Actinomycetes</taxon>
        <taxon>Streptosporangiales</taxon>
        <taxon>Streptosporangiaceae</taxon>
        <taxon>Sphaerisporangium</taxon>
    </lineage>
</organism>
<dbReference type="EMBL" id="JBHSRF010000109">
    <property type="protein sequence ID" value="MFC6086978.1"/>
    <property type="molecule type" value="Genomic_DNA"/>
</dbReference>
<dbReference type="InterPro" id="IPR001764">
    <property type="entry name" value="Glyco_hydro_3_N"/>
</dbReference>
<dbReference type="Gene3D" id="3.20.20.300">
    <property type="entry name" value="Glycoside hydrolase, family 3, N-terminal domain"/>
    <property type="match status" value="1"/>
</dbReference>
<dbReference type="InterPro" id="IPR002772">
    <property type="entry name" value="Glyco_hydro_3_C"/>
</dbReference>
<dbReference type="GO" id="GO:0016798">
    <property type="term" value="F:hydrolase activity, acting on glycosyl bonds"/>
    <property type="evidence" value="ECO:0007669"/>
    <property type="project" value="UniProtKB-KW"/>
</dbReference>
<dbReference type="EC" id="3.2.1.52" evidence="3"/>
<feature type="region of interest" description="Disordered" evidence="6">
    <location>
        <begin position="1"/>
        <end position="31"/>
    </location>
</feature>
<name>A0ABW1NV68_9ACTN</name>
<dbReference type="PANTHER" id="PTHR30480">
    <property type="entry name" value="BETA-HEXOSAMINIDASE-RELATED"/>
    <property type="match status" value="1"/>
</dbReference>
<comment type="caution">
    <text evidence="9">The sequence shown here is derived from an EMBL/GenBank/DDBJ whole genome shotgun (WGS) entry which is preliminary data.</text>
</comment>
<dbReference type="Pfam" id="PF00933">
    <property type="entry name" value="Glyco_hydro_3"/>
    <property type="match status" value="1"/>
</dbReference>
<keyword evidence="5 9" id="KW-0326">Glycosidase</keyword>
<dbReference type="InterPro" id="IPR036881">
    <property type="entry name" value="Glyco_hydro_3_C_sf"/>
</dbReference>
<evidence type="ECO:0000256" key="4">
    <source>
        <dbReference type="ARBA" id="ARBA00022801"/>
    </source>
</evidence>
<evidence type="ECO:0000313" key="10">
    <source>
        <dbReference type="Proteomes" id="UP001596137"/>
    </source>
</evidence>
<evidence type="ECO:0000256" key="1">
    <source>
        <dbReference type="ARBA" id="ARBA00001231"/>
    </source>
</evidence>
<dbReference type="SUPFAM" id="SSF52279">
    <property type="entry name" value="Beta-D-glucan exohydrolase, C-terminal domain"/>
    <property type="match status" value="1"/>
</dbReference>
<protein>
    <recommendedName>
        <fullName evidence="3">beta-N-acetylhexosaminidase</fullName>
        <ecNumber evidence="3">3.2.1.52</ecNumber>
    </recommendedName>
</protein>
<keyword evidence="10" id="KW-1185">Reference proteome</keyword>
<evidence type="ECO:0000256" key="3">
    <source>
        <dbReference type="ARBA" id="ARBA00012663"/>
    </source>
</evidence>
<accession>A0ABW1NV68</accession>
<dbReference type="Pfam" id="PF01915">
    <property type="entry name" value="Glyco_hydro_3_C"/>
    <property type="match status" value="1"/>
</dbReference>
<feature type="domain" description="Glycoside hydrolase family 3 C-terminal" evidence="8">
    <location>
        <begin position="417"/>
        <end position="546"/>
    </location>
</feature>
<dbReference type="Proteomes" id="UP001596137">
    <property type="component" value="Unassembled WGS sequence"/>
</dbReference>
<evidence type="ECO:0000256" key="5">
    <source>
        <dbReference type="ARBA" id="ARBA00023295"/>
    </source>
</evidence>
<dbReference type="InterPro" id="IPR017853">
    <property type="entry name" value="GH"/>
</dbReference>
<proteinExistence type="inferred from homology"/>
<keyword evidence="4 9" id="KW-0378">Hydrolase</keyword>
<comment type="catalytic activity">
    <reaction evidence="1">
        <text>Hydrolysis of terminal non-reducing N-acetyl-D-hexosamine residues in N-acetyl-beta-D-hexosaminides.</text>
        <dbReference type="EC" id="3.2.1.52"/>
    </reaction>
</comment>
<feature type="domain" description="Glycoside hydrolase family 3 N-terminal" evidence="7">
    <location>
        <begin position="42"/>
        <end position="372"/>
    </location>
</feature>
<reference evidence="10" key="1">
    <citation type="journal article" date="2019" name="Int. J. Syst. Evol. Microbiol.">
        <title>The Global Catalogue of Microorganisms (GCM) 10K type strain sequencing project: providing services to taxonomists for standard genome sequencing and annotation.</title>
        <authorList>
            <consortium name="The Broad Institute Genomics Platform"/>
            <consortium name="The Broad Institute Genome Sequencing Center for Infectious Disease"/>
            <person name="Wu L."/>
            <person name="Ma J."/>
        </authorList>
    </citation>
    <scope>NUCLEOTIDE SEQUENCE [LARGE SCALE GENOMIC DNA]</scope>
    <source>
        <strain evidence="10">JCM 30346</strain>
    </source>
</reference>
<dbReference type="Gene3D" id="3.40.50.1700">
    <property type="entry name" value="Glycoside hydrolase family 3 C-terminal domain"/>
    <property type="match status" value="1"/>
</dbReference>
<evidence type="ECO:0000313" key="9">
    <source>
        <dbReference type="EMBL" id="MFC6086978.1"/>
    </source>
</evidence>
<evidence type="ECO:0000259" key="7">
    <source>
        <dbReference type="Pfam" id="PF00933"/>
    </source>
</evidence>
<dbReference type="InterPro" id="IPR036962">
    <property type="entry name" value="Glyco_hydro_3_N_sf"/>
</dbReference>